<dbReference type="EC" id="5.2.1.8" evidence="2"/>
<proteinExistence type="predicted"/>
<feature type="transmembrane region" description="Helical" evidence="1">
    <location>
        <begin position="12"/>
        <end position="34"/>
    </location>
</feature>
<dbReference type="Pfam" id="PF13624">
    <property type="entry name" value="SurA_N_3"/>
    <property type="match status" value="1"/>
</dbReference>
<keyword evidence="1" id="KW-0472">Membrane</keyword>
<name>A0A451DBQ4_9GAMM</name>
<keyword evidence="1" id="KW-1133">Transmembrane helix</keyword>
<dbReference type="EMBL" id="LR217717">
    <property type="protein sequence ID" value="VFP83785.1"/>
    <property type="molecule type" value="Genomic_DNA"/>
</dbReference>
<keyword evidence="2" id="KW-0413">Isomerase</keyword>
<reference evidence="2 3" key="1">
    <citation type="submission" date="2019-02" db="EMBL/GenBank/DDBJ databases">
        <authorList>
            <person name="Manzano-Marin A."/>
            <person name="Manzano-Marin A."/>
        </authorList>
    </citation>
    <scope>NUCLEOTIDE SEQUENCE [LARGE SCALE GENOMIC DNA]</scope>
    <source>
        <strain evidence="2 3">BuCilaricifoliae</strain>
    </source>
</reference>
<sequence>MSLLQNFYKKNVLIVIITAIIFSIILSSISNFFIHNTQSSILKINEEKIYPKILQLNYYITQKNNNKNIKNIFSTTINKKEYTQYIFKQIITKMINESLLKQYADKINLHMLDKHAIKMIISSKYFQVNNSFNYKKYIKFINFIMYSHNKYVNSLKKKIAVKYLIKILLKSIIILKHDIREKFKKIIDRNNIQIIDFKINVKKLIKKSDISKIQKSLYINKDIFQNHRFYTIKIIRLKKKNIIKNNIKNNLILDKNQNKKKIIEKKYNYRYIRTNNFKTALKIMNQIKIKNFNKNISNIILKKNQKKFNYINLGWIKKNNIPNFIKNFKLKKNGDHSKIIFYKNNFFIFQLYQTKNFNKITKKIIKNYIKKIEKFNHIFFENIIKKNNLNFLLKNHHIKLEQLFSNNIKNIYVTKPMLYEQLIKYFYSNKLKKYIKKNFSYTEIHKKNSSIKLYKSKNNYIYLLQINSKKIKNLQKEEINYEKILKNLILEKIKKKNCSLIKKFLSTNYNEKKYFLKKHPIYIHQPQTLSYEKNKEIIKIIKKIPIQKKNNSIYFLLPNSEKKYILIILQNNFFKKINKIEKIDIIKQIKQYMKIKVITTMLQNLYKKSKIIYNSDKI</sequence>
<keyword evidence="1" id="KW-0812">Transmembrane</keyword>
<protein>
    <submittedName>
        <fullName evidence="2">Peptidyl-prolyl cis-trans isomerase D</fullName>
        <ecNumber evidence="2">5.2.1.8</ecNumber>
    </submittedName>
</protein>
<evidence type="ECO:0000313" key="2">
    <source>
        <dbReference type="EMBL" id="VFP83785.1"/>
    </source>
</evidence>
<organism evidence="2 3">
    <name type="scientific">Buchnera aphidicola</name>
    <name type="common">Cinara laricifoliae</name>
    <dbReference type="NCBI Taxonomy" id="2518977"/>
    <lineage>
        <taxon>Bacteria</taxon>
        <taxon>Pseudomonadati</taxon>
        <taxon>Pseudomonadota</taxon>
        <taxon>Gammaproteobacteria</taxon>
        <taxon>Enterobacterales</taxon>
        <taxon>Erwiniaceae</taxon>
        <taxon>Buchnera</taxon>
    </lineage>
</organism>
<accession>A0A451DBQ4</accession>
<dbReference type="AlphaFoldDB" id="A0A451DBQ4"/>
<dbReference type="GO" id="GO:0003755">
    <property type="term" value="F:peptidyl-prolyl cis-trans isomerase activity"/>
    <property type="evidence" value="ECO:0007669"/>
    <property type="project" value="UniProtKB-EC"/>
</dbReference>
<dbReference type="SUPFAM" id="SSF109998">
    <property type="entry name" value="Triger factor/SurA peptide-binding domain-like"/>
    <property type="match status" value="1"/>
</dbReference>
<evidence type="ECO:0000313" key="3">
    <source>
        <dbReference type="Proteomes" id="UP000294349"/>
    </source>
</evidence>
<evidence type="ECO:0000256" key="1">
    <source>
        <dbReference type="SAM" id="Phobius"/>
    </source>
</evidence>
<gene>
    <name evidence="2" type="primary">ppiD</name>
    <name evidence="2" type="ORF">BUCILAFE3058_308</name>
</gene>
<dbReference type="Proteomes" id="UP000294349">
    <property type="component" value="Chromosome"/>
</dbReference>
<dbReference type="InterPro" id="IPR027304">
    <property type="entry name" value="Trigger_fact/SurA_dom_sf"/>
</dbReference>